<evidence type="ECO:0000313" key="8">
    <source>
        <dbReference type="Proteomes" id="UP000620550"/>
    </source>
</evidence>
<keyword evidence="8" id="KW-1185">Reference proteome</keyword>
<reference evidence="8" key="1">
    <citation type="journal article" date="2019" name="Int. J. Syst. Evol. Microbiol.">
        <title>The Global Catalogue of Microorganisms (GCM) 10K type strain sequencing project: providing services to taxonomists for standard genome sequencing and annotation.</title>
        <authorList>
            <consortium name="The Broad Institute Genomics Platform"/>
            <consortium name="The Broad Institute Genome Sequencing Center for Infectious Disease"/>
            <person name="Wu L."/>
            <person name="Ma J."/>
        </authorList>
    </citation>
    <scope>NUCLEOTIDE SEQUENCE [LARGE SCALE GENOMIC DNA]</scope>
    <source>
        <strain evidence="8">CGMCC 1.12966</strain>
    </source>
</reference>
<dbReference type="PANTHER" id="PTHR42852">
    <property type="entry name" value="THIOL:DISULFIDE INTERCHANGE PROTEIN DSBE"/>
    <property type="match status" value="1"/>
</dbReference>
<dbReference type="InterPro" id="IPR050553">
    <property type="entry name" value="Thioredoxin_ResA/DsbE_sf"/>
</dbReference>
<dbReference type="PROSITE" id="PS00194">
    <property type="entry name" value="THIOREDOXIN_1"/>
    <property type="match status" value="1"/>
</dbReference>
<dbReference type="CDD" id="cd02966">
    <property type="entry name" value="TlpA_like_family"/>
    <property type="match status" value="1"/>
</dbReference>
<evidence type="ECO:0000259" key="6">
    <source>
        <dbReference type="PROSITE" id="PS51352"/>
    </source>
</evidence>
<accession>A0ABQ3HVG3</accession>
<dbReference type="InterPro" id="IPR000866">
    <property type="entry name" value="AhpC/TSA"/>
</dbReference>
<keyword evidence="3" id="KW-1015">Disulfide bond</keyword>
<evidence type="ECO:0000256" key="1">
    <source>
        <dbReference type="ARBA" id="ARBA00004196"/>
    </source>
</evidence>
<feature type="signal peptide" evidence="5">
    <location>
        <begin position="1"/>
        <end position="18"/>
    </location>
</feature>
<protein>
    <submittedName>
        <fullName evidence="7">Thiol:disulfide interchange protein</fullName>
    </submittedName>
</protein>
<evidence type="ECO:0000256" key="2">
    <source>
        <dbReference type="ARBA" id="ARBA00022748"/>
    </source>
</evidence>
<comment type="subcellular location">
    <subcellularLocation>
        <location evidence="1">Cell envelope</location>
    </subcellularLocation>
</comment>
<evidence type="ECO:0000313" key="7">
    <source>
        <dbReference type="EMBL" id="GHE31845.1"/>
    </source>
</evidence>
<feature type="chain" id="PRO_5047361395" evidence="5">
    <location>
        <begin position="19"/>
        <end position="349"/>
    </location>
</feature>
<sequence length="349" mass="40665">MKLLHLITFLSVCSTAVAQVNKPFVVKGQIDTVPFAAYEACYYVRFDSLVIEPLILDQNSEFKLIGAIPEPTLVEIRYYKSEKERESAYLFWIEPYKEMDFHGKARSMGSKADRAYTLTNSETDRLQQRYSALRTALKKLDVHQQDARSKQFIRENIATYYALELLWYMLMKTDVDYDFLDEMMAILPSDLKNTNLAHDIRRKRNLVTGAQLPDIDQPDAEGRIYKISDYRGKYLLVDFWASWCVPCRTENPMLVKLYKQYQNQGFEILGISLDEDKHKWLQAVLDDGLLWKQVSDLKGFRGNKAGYELLVQGIPDNFLLDPEGRIIARGLRGEQIELFLKNIFERDLH</sequence>
<evidence type="ECO:0000256" key="3">
    <source>
        <dbReference type="ARBA" id="ARBA00023157"/>
    </source>
</evidence>
<organism evidence="7 8">
    <name type="scientific">Sphingobacterium griseoflavum</name>
    <dbReference type="NCBI Taxonomy" id="1474952"/>
    <lineage>
        <taxon>Bacteria</taxon>
        <taxon>Pseudomonadati</taxon>
        <taxon>Bacteroidota</taxon>
        <taxon>Sphingobacteriia</taxon>
        <taxon>Sphingobacteriales</taxon>
        <taxon>Sphingobacteriaceae</taxon>
        <taxon>Sphingobacterium</taxon>
    </lineage>
</organism>
<keyword evidence="2" id="KW-0201">Cytochrome c-type biogenesis</keyword>
<proteinExistence type="predicted"/>
<dbReference type="InterPro" id="IPR013766">
    <property type="entry name" value="Thioredoxin_domain"/>
</dbReference>
<keyword evidence="5" id="KW-0732">Signal</keyword>
<dbReference type="Proteomes" id="UP000620550">
    <property type="component" value="Unassembled WGS sequence"/>
</dbReference>
<dbReference type="InterPro" id="IPR036249">
    <property type="entry name" value="Thioredoxin-like_sf"/>
</dbReference>
<comment type="caution">
    <text evidence="7">The sequence shown here is derived from an EMBL/GenBank/DDBJ whole genome shotgun (WGS) entry which is preliminary data.</text>
</comment>
<name>A0ABQ3HVG3_9SPHI</name>
<dbReference type="SUPFAM" id="SSF52833">
    <property type="entry name" value="Thioredoxin-like"/>
    <property type="match status" value="1"/>
</dbReference>
<feature type="domain" description="Thioredoxin" evidence="6">
    <location>
        <begin position="206"/>
        <end position="349"/>
    </location>
</feature>
<evidence type="ECO:0000256" key="4">
    <source>
        <dbReference type="ARBA" id="ARBA00023284"/>
    </source>
</evidence>
<gene>
    <name evidence="7" type="ORF">GCM10017764_13740</name>
</gene>
<evidence type="ECO:0000256" key="5">
    <source>
        <dbReference type="SAM" id="SignalP"/>
    </source>
</evidence>
<dbReference type="PANTHER" id="PTHR42852:SF6">
    <property type="entry name" value="THIOL:DISULFIDE INTERCHANGE PROTEIN DSBE"/>
    <property type="match status" value="1"/>
</dbReference>
<dbReference type="PROSITE" id="PS51352">
    <property type="entry name" value="THIOREDOXIN_2"/>
    <property type="match status" value="1"/>
</dbReference>
<dbReference type="Gene3D" id="3.40.30.10">
    <property type="entry name" value="Glutaredoxin"/>
    <property type="match status" value="1"/>
</dbReference>
<dbReference type="InterPro" id="IPR017937">
    <property type="entry name" value="Thioredoxin_CS"/>
</dbReference>
<dbReference type="Pfam" id="PF00578">
    <property type="entry name" value="AhpC-TSA"/>
    <property type="match status" value="1"/>
</dbReference>
<dbReference type="RefSeq" id="WP_189625897.1">
    <property type="nucleotide sequence ID" value="NZ_BNAF01000004.1"/>
</dbReference>
<dbReference type="EMBL" id="BNAF01000004">
    <property type="protein sequence ID" value="GHE31845.1"/>
    <property type="molecule type" value="Genomic_DNA"/>
</dbReference>
<keyword evidence="4" id="KW-0676">Redox-active center</keyword>